<name>A0A1U6IBG2_9SPHN</name>
<dbReference type="CDD" id="cd04332">
    <property type="entry name" value="YbaK_like"/>
    <property type="match status" value="1"/>
</dbReference>
<proteinExistence type="predicted"/>
<evidence type="ECO:0000259" key="1">
    <source>
        <dbReference type="Pfam" id="PF04073"/>
    </source>
</evidence>
<dbReference type="AlphaFoldDB" id="A0A1U6IBG2"/>
<dbReference type="Gene3D" id="3.90.960.10">
    <property type="entry name" value="YbaK/aminoacyl-tRNA synthetase-associated domain"/>
    <property type="match status" value="1"/>
</dbReference>
<dbReference type="InterPro" id="IPR007214">
    <property type="entry name" value="YbaK/aa-tRNA-synth-assoc-dom"/>
</dbReference>
<gene>
    <name evidence="2" type="ORF">SAMN06295987_105138</name>
</gene>
<dbReference type="GO" id="GO:0002161">
    <property type="term" value="F:aminoacyl-tRNA deacylase activity"/>
    <property type="evidence" value="ECO:0007669"/>
    <property type="project" value="InterPro"/>
</dbReference>
<dbReference type="SUPFAM" id="SSF55826">
    <property type="entry name" value="YbaK/ProRS associated domain"/>
    <property type="match status" value="1"/>
</dbReference>
<feature type="domain" description="YbaK/aminoacyl-tRNA synthetase-associated" evidence="1">
    <location>
        <begin position="25"/>
        <end position="147"/>
    </location>
</feature>
<sequence>MAISPNLRKYLRSCGTSYDEIPHSRTFAAARAAHAAHVSGKNVAKGVMMRAGDDYVLAVLPSSRHVDLARLGASLGCDVRLLSEAEAAMSFPDCEFGAIPPLGEAYGLDFVVDDDLLDSRLHDEDEIYFEGGDHRTLIAIEATDWRRMMSDARHCAFAV</sequence>
<protein>
    <submittedName>
        <fullName evidence="2">Ala-tRNA(Pro) deacylase</fullName>
    </submittedName>
</protein>
<evidence type="ECO:0000313" key="2">
    <source>
        <dbReference type="EMBL" id="SLK05366.1"/>
    </source>
</evidence>
<dbReference type="Pfam" id="PF04073">
    <property type="entry name" value="tRNA_edit"/>
    <property type="match status" value="1"/>
</dbReference>
<evidence type="ECO:0000313" key="3">
    <source>
        <dbReference type="Proteomes" id="UP000190989"/>
    </source>
</evidence>
<keyword evidence="3" id="KW-1185">Reference proteome</keyword>
<accession>A0A1U6IBG2</accession>
<dbReference type="EMBL" id="FVZE01000005">
    <property type="protein sequence ID" value="SLK05366.1"/>
    <property type="molecule type" value="Genomic_DNA"/>
</dbReference>
<organism evidence="2 3">
    <name type="scientific">Novosphingobium mathurense</name>
    <dbReference type="NCBI Taxonomy" id="428990"/>
    <lineage>
        <taxon>Bacteria</taxon>
        <taxon>Pseudomonadati</taxon>
        <taxon>Pseudomonadota</taxon>
        <taxon>Alphaproteobacteria</taxon>
        <taxon>Sphingomonadales</taxon>
        <taxon>Sphingomonadaceae</taxon>
        <taxon>Novosphingobium</taxon>
    </lineage>
</organism>
<dbReference type="InterPro" id="IPR036754">
    <property type="entry name" value="YbaK/aa-tRNA-synt-asso_dom_sf"/>
</dbReference>
<reference evidence="3" key="1">
    <citation type="submission" date="2017-02" db="EMBL/GenBank/DDBJ databases">
        <authorList>
            <person name="Varghese N."/>
            <person name="Submissions S."/>
        </authorList>
    </citation>
    <scope>NUCLEOTIDE SEQUENCE [LARGE SCALE GENOMIC DNA]</scope>
    <source>
        <strain evidence="3">SM117</strain>
    </source>
</reference>
<dbReference type="STRING" id="428990.SAMN06295987_105138"/>
<dbReference type="Proteomes" id="UP000190989">
    <property type="component" value="Unassembled WGS sequence"/>
</dbReference>